<keyword evidence="2" id="KW-0808">Transferase</keyword>
<feature type="transmembrane region" description="Helical" evidence="1">
    <location>
        <begin position="84"/>
        <end position="103"/>
    </location>
</feature>
<dbReference type="GO" id="GO:0032259">
    <property type="term" value="P:methylation"/>
    <property type="evidence" value="ECO:0007669"/>
    <property type="project" value="UniProtKB-KW"/>
</dbReference>
<proteinExistence type="predicted"/>
<keyword evidence="2" id="KW-0489">Methyltransferase</keyword>
<organism evidence="2 3">
    <name type="scientific">Actinidia rufa</name>
    <dbReference type="NCBI Taxonomy" id="165716"/>
    <lineage>
        <taxon>Eukaryota</taxon>
        <taxon>Viridiplantae</taxon>
        <taxon>Streptophyta</taxon>
        <taxon>Embryophyta</taxon>
        <taxon>Tracheophyta</taxon>
        <taxon>Spermatophyta</taxon>
        <taxon>Magnoliopsida</taxon>
        <taxon>eudicotyledons</taxon>
        <taxon>Gunneridae</taxon>
        <taxon>Pentapetalae</taxon>
        <taxon>asterids</taxon>
        <taxon>Ericales</taxon>
        <taxon>Actinidiaceae</taxon>
        <taxon>Actinidia</taxon>
    </lineage>
</organism>
<dbReference type="AlphaFoldDB" id="A0A7J0GDC3"/>
<reference evidence="2 3" key="1">
    <citation type="submission" date="2019-07" db="EMBL/GenBank/DDBJ databases">
        <title>De Novo Assembly of kiwifruit Actinidia rufa.</title>
        <authorList>
            <person name="Sugita-Konishi S."/>
            <person name="Sato K."/>
            <person name="Mori E."/>
            <person name="Abe Y."/>
            <person name="Kisaki G."/>
            <person name="Hamano K."/>
            <person name="Suezawa K."/>
            <person name="Otani M."/>
            <person name="Fukuda T."/>
            <person name="Manabe T."/>
            <person name="Gomi K."/>
            <person name="Tabuchi M."/>
            <person name="Akimitsu K."/>
            <person name="Kataoka I."/>
        </authorList>
    </citation>
    <scope>NUCLEOTIDE SEQUENCE [LARGE SCALE GENOMIC DNA]</scope>
    <source>
        <strain evidence="3">cv. Fuchu</strain>
    </source>
</reference>
<dbReference type="GO" id="GO:0008168">
    <property type="term" value="F:methyltransferase activity"/>
    <property type="evidence" value="ECO:0007669"/>
    <property type="project" value="UniProtKB-KW"/>
</dbReference>
<comment type="caution">
    <text evidence="2">The sequence shown here is derived from an EMBL/GenBank/DDBJ whole genome shotgun (WGS) entry which is preliminary data.</text>
</comment>
<dbReference type="EMBL" id="BJWL01000020">
    <property type="protein sequence ID" value="GFZ08810.1"/>
    <property type="molecule type" value="Genomic_DNA"/>
</dbReference>
<accession>A0A7J0GDC3</accession>
<feature type="transmembrane region" description="Helical" evidence="1">
    <location>
        <begin position="231"/>
        <end position="250"/>
    </location>
</feature>
<keyword evidence="3" id="KW-1185">Reference proteome</keyword>
<keyword evidence="1" id="KW-0472">Membrane</keyword>
<keyword evidence="1" id="KW-1133">Transmembrane helix</keyword>
<sequence length="481" mass="53881">MMEGLEFSTGNVYNMCFCIGSSLQQYLCIQDNQFLQYPSGKTLILTVKASEAEAKTLDGGTYIDAIGAGGSADKSGMFTVGDKVLATSSGILSLFAALVGLAFKWLCMEYTAKIDVDPETLLGYPPPPPPPPPPLSLSLIRLVINMCMPQNHLKWAGYICKLIAGNPSLDQIVTVIKGKIEEVELPEKADILIYEPHGKSNSDLRIFDGREEAKDAGSPIETLKKMMKGTLGSSSIGMFITCASLLAVLFSNTFAFRITSEAEAKTSKSGKEEEENEEYEVELVQSYRRRRSERRGFADLDVEEDDERNHWIVNWYLILIEFSICAGSWSRLLEEEAEDAVSPIETLKKMMNGTLDRQLKKYAGSSIETLKKMMNPWFLNWYAILIKFSTGKEQYRFAYRDVEQDVPLDLQLLVLVAELKKRKISKDSFKNWGLKKMNLQLVGLGGREKAVKVSGNRIETLKNWGFENVEELRVEEDDGGT</sequence>
<gene>
    <name evidence="2" type="ORF">Acr_20g0006180</name>
</gene>
<protein>
    <submittedName>
        <fullName evidence="2">Protein arginine methyltransferase 4A</fullName>
    </submittedName>
</protein>
<keyword evidence="1" id="KW-0812">Transmembrane</keyword>
<evidence type="ECO:0000256" key="1">
    <source>
        <dbReference type="SAM" id="Phobius"/>
    </source>
</evidence>
<evidence type="ECO:0000313" key="3">
    <source>
        <dbReference type="Proteomes" id="UP000585474"/>
    </source>
</evidence>
<name>A0A7J0GDC3_9ERIC</name>
<dbReference type="Proteomes" id="UP000585474">
    <property type="component" value="Unassembled WGS sequence"/>
</dbReference>
<evidence type="ECO:0000313" key="2">
    <source>
        <dbReference type="EMBL" id="GFZ08810.1"/>
    </source>
</evidence>